<dbReference type="HOGENOM" id="CLU_2962299_0_0_1"/>
<dbReference type="EMBL" id="GL945442">
    <property type="protein sequence ID" value="EGO20053.1"/>
    <property type="molecule type" value="Genomic_DNA"/>
</dbReference>
<sequence length="59" mass="6433">MGTNLTPKETILQERPTRFSHACNHSIAAMEARGILLMAAPQSLLLGSISRLVYPKLAL</sequence>
<proteinExistence type="predicted"/>
<dbReference type="AlphaFoldDB" id="F8PA56"/>
<name>F8PA56_SERL9</name>
<dbReference type="GeneID" id="18821221"/>
<dbReference type="RefSeq" id="XP_007323488.1">
    <property type="nucleotide sequence ID" value="XM_007323426.1"/>
</dbReference>
<reference evidence="1" key="1">
    <citation type="submission" date="2011-04" db="EMBL/GenBank/DDBJ databases">
        <title>Evolution of plant cell wall degrading machinery underlies the functional diversity of forest fungi.</title>
        <authorList>
            <consortium name="US DOE Joint Genome Institute (JGI-PGF)"/>
            <person name="Eastwood D.C."/>
            <person name="Floudas D."/>
            <person name="Binder M."/>
            <person name="Majcherczyk A."/>
            <person name="Schneider P."/>
            <person name="Aerts A."/>
            <person name="Asiegbu F.O."/>
            <person name="Baker S.E."/>
            <person name="Barry K."/>
            <person name="Bendiksby M."/>
            <person name="Blumentritt M."/>
            <person name="Coutinho P.M."/>
            <person name="Cullen D."/>
            <person name="Cullen D."/>
            <person name="Gathman A."/>
            <person name="Goodell B."/>
            <person name="Henrissat B."/>
            <person name="Ihrmark K."/>
            <person name="Kauserud H."/>
            <person name="Kohler A."/>
            <person name="LaButti K."/>
            <person name="Lapidus A."/>
            <person name="Lavin J.L."/>
            <person name="Lee Y.-H."/>
            <person name="Lindquist E."/>
            <person name="Lilly W."/>
            <person name="Lucas S."/>
            <person name="Morin E."/>
            <person name="Murat C."/>
            <person name="Oguiza J.A."/>
            <person name="Park J."/>
            <person name="Pisabarro A.G."/>
            <person name="Riley R."/>
            <person name="Rosling A."/>
            <person name="Salamov A."/>
            <person name="Schmidt O."/>
            <person name="Schmutz J."/>
            <person name="Skrede I."/>
            <person name="Stenlid J."/>
            <person name="Wiebenga A."/>
            <person name="Xie X."/>
            <person name="Kues U."/>
            <person name="Hibbett D.S."/>
            <person name="Hoffmeister D."/>
            <person name="Hogberg N."/>
            <person name="Martin F."/>
            <person name="Grigoriev I.V."/>
            <person name="Watkinson S.C."/>
        </authorList>
    </citation>
    <scope>NUCLEOTIDE SEQUENCE</scope>
    <source>
        <strain evidence="1">S7.9</strain>
    </source>
</reference>
<dbReference type="Proteomes" id="UP000008064">
    <property type="component" value="Unassembled WGS sequence"/>
</dbReference>
<accession>F8PA56</accession>
<dbReference type="KEGG" id="sla:SERLADRAFT_478698"/>
<protein>
    <submittedName>
        <fullName evidence="1">Uncharacterized protein</fullName>
    </submittedName>
</protein>
<organism>
    <name type="scientific">Serpula lacrymans var. lacrymans (strain S7.9)</name>
    <name type="common">Dry rot fungus</name>
    <dbReference type="NCBI Taxonomy" id="578457"/>
    <lineage>
        <taxon>Eukaryota</taxon>
        <taxon>Fungi</taxon>
        <taxon>Dikarya</taxon>
        <taxon>Basidiomycota</taxon>
        <taxon>Agaricomycotina</taxon>
        <taxon>Agaricomycetes</taxon>
        <taxon>Agaricomycetidae</taxon>
        <taxon>Boletales</taxon>
        <taxon>Coniophorineae</taxon>
        <taxon>Serpulaceae</taxon>
        <taxon>Serpula</taxon>
    </lineage>
</organism>
<evidence type="ECO:0000313" key="1">
    <source>
        <dbReference type="EMBL" id="EGO20053.1"/>
    </source>
</evidence>
<gene>
    <name evidence="1" type="ORF">SERLADRAFT_478698</name>
</gene>